<dbReference type="InterPro" id="IPR007227">
    <property type="entry name" value="Cell_shape_determining_MreD"/>
</dbReference>
<feature type="transmembrane region" description="Helical" evidence="8">
    <location>
        <begin position="136"/>
        <end position="156"/>
    </location>
</feature>
<dbReference type="OrthoDB" id="344253at2"/>
<keyword evidence="7 8" id="KW-0472">Membrane</keyword>
<sequence length="167" mass="18745">MILEYVVIGAGIFISHFLNGTNAFEISGYKPDFMVLFVLFFALRRGTMAGIWIGFFGGLLSDSGLGGEIVGNVVTYKIGLHSLTFCLMGYVVGKFARPAYHENQISIMLYSVLVTLITRVATYFLFSLFFHENLNYSIFSTSIFNAIIAPIFFWILGKLYRLEQAEA</sequence>
<dbReference type="GO" id="GO:0008360">
    <property type="term" value="P:regulation of cell shape"/>
    <property type="evidence" value="ECO:0007669"/>
    <property type="project" value="UniProtKB-KW"/>
</dbReference>
<keyword evidence="10" id="KW-1185">Reference proteome</keyword>
<keyword evidence="3" id="KW-1003">Cell membrane</keyword>
<evidence type="ECO:0000256" key="8">
    <source>
        <dbReference type="SAM" id="Phobius"/>
    </source>
</evidence>
<dbReference type="AlphaFoldDB" id="A0A4R9FS52"/>
<comment type="caution">
    <text evidence="9">The sequence shown here is derived from an EMBL/GenBank/DDBJ whole genome shotgun (WGS) entry which is preliminary data.</text>
</comment>
<keyword evidence="6 8" id="KW-1133">Transmembrane helix</keyword>
<dbReference type="Pfam" id="PF04093">
    <property type="entry name" value="MreD"/>
    <property type="match status" value="1"/>
</dbReference>
<evidence type="ECO:0000256" key="2">
    <source>
        <dbReference type="ARBA" id="ARBA00007776"/>
    </source>
</evidence>
<comment type="similarity">
    <text evidence="2">Belongs to the MreD family.</text>
</comment>
<dbReference type="NCBIfam" id="TIGR03426">
    <property type="entry name" value="shape_MreD"/>
    <property type="match status" value="1"/>
</dbReference>
<evidence type="ECO:0000256" key="4">
    <source>
        <dbReference type="ARBA" id="ARBA00022692"/>
    </source>
</evidence>
<accession>A0A4R9FS52</accession>
<evidence type="ECO:0000256" key="1">
    <source>
        <dbReference type="ARBA" id="ARBA00004651"/>
    </source>
</evidence>
<evidence type="ECO:0000256" key="5">
    <source>
        <dbReference type="ARBA" id="ARBA00022960"/>
    </source>
</evidence>
<proteinExistence type="inferred from homology"/>
<dbReference type="Gene3D" id="1.10.1760.20">
    <property type="match status" value="1"/>
</dbReference>
<dbReference type="GO" id="GO:0005886">
    <property type="term" value="C:plasma membrane"/>
    <property type="evidence" value="ECO:0007669"/>
    <property type="project" value="UniProtKB-SubCell"/>
</dbReference>
<evidence type="ECO:0000256" key="7">
    <source>
        <dbReference type="ARBA" id="ARBA00023136"/>
    </source>
</evidence>
<dbReference type="RefSeq" id="WP_135587993.1">
    <property type="nucleotide sequence ID" value="NZ_RQEP01000016.1"/>
</dbReference>
<evidence type="ECO:0000256" key="3">
    <source>
        <dbReference type="ARBA" id="ARBA00022475"/>
    </source>
</evidence>
<evidence type="ECO:0000256" key="6">
    <source>
        <dbReference type="ARBA" id="ARBA00022989"/>
    </source>
</evidence>
<protein>
    <submittedName>
        <fullName evidence="9">Rod shape-determining protein MreD</fullName>
    </submittedName>
</protein>
<keyword evidence="5" id="KW-0133">Cell shape</keyword>
<dbReference type="EMBL" id="RQEP01000016">
    <property type="protein sequence ID" value="TGK01662.1"/>
    <property type="molecule type" value="Genomic_DNA"/>
</dbReference>
<gene>
    <name evidence="9" type="primary">mreD</name>
    <name evidence="9" type="ORF">EHO59_11150</name>
</gene>
<name>A0A4R9FS52_9LEPT</name>
<organism evidence="9 10">
    <name type="scientific">Leptospira semungkisensis</name>
    <dbReference type="NCBI Taxonomy" id="2484985"/>
    <lineage>
        <taxon>Bacteria</taxon>
        <taxon>Pseudomonadati</taxon>
        <taxon>Spirochaetota</taxon>
        <taxon>Spirochaetia</taxon>
        <taxon>Leptospirales</taxon>
        <taxon>Leptospiraceae</taxon>
        <taxon>Leptospira</taxon>
    </lineage>
</organism>
<feature type="transmembrane region" description="Helical" evidence="8">
    <location>
        <begin position="78"/>
        <end position="96"/>
    </location>
</feature>
<feature type="transmembrane region" description="Helical" evidence="8">
    <location>
        <begin position="36"/>
        <end position="58"/>
    </location>
</feature>
<dbReference type="Proteomes" id="UP000297453">
    <property type="component" value="Unassembled WGS sequence"/>
</dbReference>
<evidence type="ECO:0000313" key="9">
    <source>
        <dbReference type="EMBL" id="TGK01662.1"/>
    </source>
</evidence>
<comment type="subcellular location">
    <subcellularLocation>
        <location evidence="1">Cell membrane</location>
        <topology evidence="1">Multi-pass membrane protein</topology>
    </subcellularLocation>
</comment>
<feature type="transmembrane region" description="Helical" evidence="8">
    <location>
        <begin position="108"/>
        <end position="130"/>
    </location>
</feature>
<reference evidence="9" key="1">
    <citation type="journal article" date="2019" name="PLoS Negl. Trop. Dis.">
        <title>Revisiting the worldwide diversity of Leptospira species in the environment.</title>
        <authorList>
            <person name="Vincent A.T."/>
            <person name="Schiettekatte O."/>
            <person name="Bourhy P."/>
            <person name="Veyrier F.J."/>
            <person name="Picardeau M."/>
        </authorList>
    </citation>
    <scope>NUCLEOTIDE SEQUENCE [LARGE SCALE GENOMIC DNA]</scope>
    <source>
        <strain evidence="9">SSS9</strain>
    </source>
</reference>
<evidence type="ECO:0000313" key="10">
    <source>
        <dbReference type="Proteomes" id="UP000297453"/>
    </source>
</evidence>
<feature type="transmembrane region" description="Helical" evidence="8">
    <location>
        <begin position="6"/>
        <end position="24"/>
    </location>
</feature>
<keyword evidence="4 8" id="KW-0812">Transmembrane</keyword>